<feature type="region of interest" description="Disordered" evidence="1">
    <location>
        <begin position="93"/>
        <end position="115"/>
    </location>
</feature>
<feature type="compositionally biased region" description="Basic and acidic residues" evidence="1">
    <location>
        <begin position="96"/>
        <end position="114"/>
    </location>
</feature>
<dbReference type="AlphaFoldDB" id="C8Z8K8"/>
<accession>C8Z8K8</accession>
<name>C8Z8K8_YEAS8</name>
<reference evidence="2 3" key="1">
    <citation type="journal article" date="2009" name="Proc. Natl. Acad. Sci. U.S.A.">
        <title>Eukaryote-to-eukaryote gene transfer events revealed by the genome sequence of the wine yeast Saccharomyces cerevisiae EC1118.</title>
        <authorList>
            <person name="Novo M."/>
            <person name="Bigey F."/>
            <person name="Beyne E."/>
            <person name="Galeote V."/>
            <person name="Gavory F."/>
            <person name="Mallet S."/>
            <person name="Cambot B."/>
            <person name="Legras J.L."/>
            <person name="Wincker P."/>
            <person name="Casaregola S."/>
            <person name="Dequin S."/>
        </authorList>
    </citation>
    <scope>NUCLEOTIDE SEQUENCE [LARGE SCALE GENOMIC DNA]</scope>
    <source>
        <strain evidence="3">Lalvin EC1118 / Prise de mousse</strain>
    </source>
</reference>
<protein>
    <submittedName>
        <fullName evidence="2">EC1118_1G1_2597p</fullName>
    </submittedName>
</protein>
<proteinExistence type="predicted"/>
<evidence type="ECO:0000313" key="3">
    <source>
        <dbReference type="Proteomes" id="UP000000286"/>
    </source>
</evidence>
<sequence length="121" mass="13543">MNVVAIIIASQETCSGRAPRETPEWRRPACLVASMLVRALEFSWLFSTCLLVAFDFARDCGLPPHSGKTWSDGKGPAALSFGKTNTKEATTNFYNRLDEKSGEEQAEKRKENSRSRIIYLL</sequence>
<dbReference type="Proteomes" id="UP000000286">
    <property type="component" value="Chromosome VII"/>
</dbReference>
<dbReference type="EMBL" id="FN393070">
    <property type="protein sequence ID" value="CAY79724.1"/>
    <property type="molecule type" value="Genomic_DNA"/>
</dbReference>
<dbReference type="HOGENOM" id="CLU_2243096_0_0_1"/>
<gene>
    <name evidence="2" type="ORF">EC1118_1G1_2597g</name>
</gene>
<evidence type="ECO:0000256" key="1">
    <source>
        <dbReference type="SAM" id="MobiDB-lite"/>
    </source>
</evidence>
<organism evidence="2 3">
    <name type="scientific">Saccharomyces cerevisiae (strain Lalvin EC1118 / Prise de mousse)</name>
    <name type="common">Baker's yeast</name>
    <dbReference type="NCBI Taxonomy" id="643680"/>
    <lineage>
        <taxon>Eukaryota</taxon>
        <taxon>Fungi</taxon>
        <taxon>Dikarya</taxon>
        <taxon>Ascomycota</taxon>
        <taxon>Saccharomycotina</taxon>
        <taxon>Saccharomycetes</taxon>
        <taxon>Saccharomycetales</taxon>
        <taxon>Saccharomycetaceae</taxon>
        <taxon>Saccharomyces</taxon>
    </lineage>
</organism>
<evidence type="ECO:0000313" key="2">
    <source>
        <dbReference type="EMBL" id="CAY79724.1"/>
    </source>
</evidence>